<dbReference type="RefSeq" id="WP_380060859.1">
    <property type="nucleotide sequence ID" value="NZ_JBHSEI010000002.1"/>
</dbReference>
<evidence type="ECO:0000313" key="1">
    <source>
        <dbReference type="EMBL" id="MFC4637830.1"/>
    </source>
</evidence>
<name>A0ABV9I6H9_9DEIO</name>
<organism evidence="1 2">
    <name type="scientific">Deinococcus hohokamensis</name>
    <dbReference type="NCBI Taxonomy" id="309883"/>
    <lineage>
        <taxon>Bacteria</taxon>
        <taxon>Thermotogati</taxon>
        <taxon>Deinococcota</taxon>
        <taxon>Deinococci</taxon>
        <taxon>Deinococcales</taxon>
        <taxon>Deinococcaceae</taxon>
        <taxon>Deinococcus</taxon>
    </lineage>
</organism>
<proteinExistence type="predicted"/>
<evidence type="ECO:0000313" key="2">
    <source>
        <dbReference type="Proteomes" id="UP001595952"/>
    </source>
</evidence>
<protein>
    <submittedName>
        <fullName evidence="1">Uncharacterized protein</fullName>
    </submittedName>
</protein>
<reference evidence="2" key="1">
    <citation type="journal article" date="2019" name="Int. J. Syst. Evol. Microbiol.">
        <title>The Global Catalogue of Microorganisms (GCM) 10K type strain sequencing project: providing services to taxonomists for standard genome sequencing and annotation.</title>
        <authorList>
            <consortium name="The Broad Institute Genomics Platform"/>
            <consortium name="The Broad Institute Genome Sequencing Center for Infectious Disease"/>
            <person name="Wu L."/>
            <person name="Ma J."/>
        </authorList>
    </citation>
    <scope>NUCLEOTIDE SEQUENCE [LARGE SCALE GENOMIC DNA]</scope>
    <source>
        <strain evidence="2">CCUG 55995</strain>
    </source>
</reference>
<sequence>MTMMDAPTKHLLLQQEYGGTQHVAGADFRIPVPQALGFLQRLASLDIGSLYSLLLGEPQPDGTLLVTRLTEFHDDRVLGLSQAAAVVQQHQASDGVFEFSYDVFDDIPASDRASILREKPSLAAQISAEGQVEVAGVLGVQPVMDLIWHHVRLLSVSVDGGQALVLTDVFERFEQMQQATAWMGAVLTDHPDARFHVCGTLQDSASPLSKDQWLLPASPPYCP</sequence>
<comment type="caution">
    <text evidence="1">The sequence shown here is derived from an EMBL/GenBank/DDBJ whole genome shotgun (WGS) entry which is preliminary data.</text>
</comment>
<gene>
    <name evidence="1" type="ORF">ACFO0D_05700</name>
</gene>
<dbReference type="Proteomes" id="UP001595952">
    <property type="component" value="Unassembled WGS sequence"/>
</dbReference>
<accession>A0ABV9I6H9</accession>
<keyword evidence="2" id="KW-1185">Reference proteome</keyword>
<dbReference type="EMBL" id="JBHSEI010000002">
    <property type="protein sequence ID" value="MFC4637830.1"/>
    <property type="molecule type" value="Genomic_DNA"/>
</dbReference>